<sequence>MNWNHSANLNYFYRRTCPICESPIAGIDEYGSWERQLYCPKDQKHYFSYLSLNDSSITILNRNFGKNQVAEIEMFLNELYQDKPEIFEERE</sequence>
<evidence type="ECO:0000313" key="1">
    <source>
        <dbReference type="EMBL" id="MBB3111967.1"/>
    </source>
</evidence>
<reference evidence="1 2" key="1">
    <citation type="submission" date="2020-08" db="EMBL/GenBank/DDBJ databases">
        <title>Genomic Encyclopedia of Type Strains, Phase III (KMG-III): the genomes of soil and plant-associated and newly described type strains.</title>
        <authorList>
            <person name="Whitman W."/>
        </authorList>
    </citation>
    <scope>NUCLEOTIDE SEQUENCE [LARGE SCALE GENOMIC DNA]</scope>
    <source>
        <strain evidence="1 2">CECT 5862</strain>
    </source>
</reference>
<organism evidence="1 2">
    <name type="scientific">Paenibacillus phyllosphaerae</name>
    <dbReference type="NCBI Taxonomy" id="274593"/>
    <lineage>
        <taxon>Bacteria</taxon>
        <taxon>Bacillati</taxon>
        <taxon>Bacillota</taxon>
        <taxon>Bacilli</taxon>
        <taxon>Bacillales</taxon>
        <taxon>Paenibacillaceae</taxon>
        <taxon>Paenibacillus</taxon>
    </lineage>
</organism>
<keyword evidence="2" id="KW-1185">Reference proteome</keyword>
<protein>
    <submittedName>
        <fullName evidence="1">Uncharacterized protein</fullName>
    </submittedName>
</protein>
<dbReference type="RefSeq" id="WP_183601809.1">
    <property type="nucleotide sequence ID" value="NZ_JACHXK010000009.1"/>
</dbReference>
<dbReference type="Proteomes" id="UP000570361">
    <property type="component" value="Unassembled WGS sequence"/>
</dbReference>
<evidence type="ECO:0000313" key="2">
    <source>
        <dbReference type="Proteomes" id="UP000570361"/>
    </source>
</evidence>
<name>A0A7W5B052_9BACL</name>
<dbReference type="AlphaFoldDB" id="A0A7W5B052"/>
<comment type="caution">
    <text evidence="1">The sequence shown here is derived from an EMBL/GenBank/DDBJ whole genome shotgun (WGS) entry which is preliminary data.</text>
</comment>
<gene>
    <name evidence="1" type="ORF">FHS18_004035</name>
</gene>
<dbReference type="EMBL" id="JACHXK010000009">
    <property type="protein sequence ID" value="MBB3111967.1"/>
    <property type="molecule type" value="Genomic_DNA"/>
</dbReference>
<accession>A0A7W5B052</accession>
<proteinExistence type="predicted"/>